<evidence type="ECO:0000256" key="1">
    <source>
        <dbReference type="SAM" id="SignalP"/>
    </source>
</evidence>
<feature type="chain" id="PRO_5045849168" description="Tetratricopeptide repeat protein" evidence="1">
    <location>
        <begin position="26"/>
        <end position="127"/>
    </location>
</feature>
<evidence type="ECO:0000313" key="2">
    <source>
        <dbReference type="EMBL" id="MFC4294197.1"/>
    </source>
</evidence>
<evidence type="ECO:0000313" key="3">
    <source>
        <dbReference type="Proteomes" id="UP001595828"/>
    </source>
</evidence>
<evidence type="ECO:0008006" key="4">
    <source>
        <dbReference type="Google" id="ProtNLM"/>
    </source>
</evidence>
<dbReference type="InterPro" id="IPR011990">
    <property type="entry name" value="TPR-like_helical_dom_sf"/>
</dbReference>
<dbReference type="RefSeq" id="WP_379537660.1">
    <property type="nucleotide sequence ID" value="NZ_JBHSDR010000003.1"/>
</dbReference>
<protein>
    <recommendedName>
        <fullName evidence="4">Tetratricopeptide repeat protein</fullName>
    </recommendedName>
</protein>
<dbReference type="Gene3D" id="1.25.40.10">
    <property type="entry name" value="Tetratricopeptide repeat domain"/>
    <property type="match status" value="1"/>
</dbReference>
<dbReference type="EMBL" id="JBHSDR010000003">
    <property type="protein sequence ID" value="MFC4294197.1"/>
    <property type="molecule type" value="Genomic_DNA"/>
</dbReference>
<name>A0ABV8RLC9_9SPHN</name>
<reference evidence="3" key="1">
    <citation type="journal article" date="2019" name="Int. J. Syst. Evol. Microbiol.">
        <title>The Global Catalogue of Microorganisms (GCM) 10K type strain sequencing project: providing services to taxonomists for standard genome sequencing and annotation.</title>
        <authorList>
            <consortium name="The Broad Institute Genomics Platform"/>
            <consortium name="The Broad Institute Genome Sequencing Center for Infectious Disease"/>
            <person name="Wu L."/>
            <person name="Ma J."/>
        </authorList>
    </citation>
    <scope>NUCLEOTIDE SEQUENCE [LARGE SCALE GENOMIC DNA]</scope>
    <source>
        <strain evidence="3">CGMCC 1.12989</strain>
    </source>
</reference>
<keyword evidence="1" id="KW-0732">Signal</keyword>
<comment type="caution">
    <text evidence="2">The sequence shown here is derived from an EMBL/GenBank/DDBJ whole genome shotgun (WGS) entry which is preliminary data.</text>
</comment>
<accession>A0ABV8RLC9</accession>
<organism evidence="2 3">
    <name type="scientific">Novosphingobium tardum</name>
    <dbReference type="NCBI Taxonomy" id="1538021"/>
    <lineage>
        <taxon>Bacteria</taxon>
        <taxon>Pseudomonadati</taxon>
        <taxon>Pseudomonadota</taxon>
        <taxon>Alphaproteobacteria</taxon>
        <taxon>Sphingomonadales</taxon>
        <taxon>Sphingomonadaceae</taxon>
        <taxon>Novosphingobium</taxon>
    </lineage>
</organism>
<dbReference type="Proteomes" id="UP001595828">
    <property type="component" value="Unassembled WGS sequence"/>
</dbReference>
<gene>
    <name evidence="2" type="ORF">ACFO0A_03890</name>
</gene>
<proteinExistence type="predicted"/>
<sequence>MPAPLFLLPLLLAQAPVVVTGTATAHPEGDRVDVAYTELAAGQTRAAIARIEGNRELSQDDPARLINLGTAYARLGDAARARSLYLAAVQSGDRYDLELATGQWLDSRRAARLALELLGTGSTLALK</sequence>
<feature type="signal peptide" evidence="1">
    <location>
        <begin position="1"/>
        <end position="25"/>
    </location>
</feature>
<dbReference type="SUPFAM" id="SSF48452">
    <property type="entry name" value="TPR-like"/>
    <property type="match status" value="1"/>
</dbReference>
<keyword evidence="3" id="KW-1185">Reference proteome</keyword>